<dbReference type="InterPro" id="IPR024006">
    <property type="entry name" value="Alt_signal_exp_actinobact"/>
</dbReference>
<keyword evidence="1" id="KW-0732">Signal</keyword>
<sequence>MKNSTLIKGTAAIAVGAALLLGGGGTLAAWNAEATATPGTIVSGDLNVTAAAGVWTDRAGATIDISTYKVVPGDKLTYTQTLTVKLVGNKMAADITLTGADSANNFTADNVIVSALQLKNSDGTAASRLLPVVGSPTQAVTASTSFEFKSATGTRSDINTSYNLGNVKYTVQQVVAGAGLVAAP</sequence>
<dbReference type="OrthoDB" id="4466954at2"/>
<feature type="chain" id="PRO_5016301802" evidence="1">
    <location>
        <begin position="29"/>
        <end position="184"/>
    </location>
</feature>
<gene>
    <name evidence="2" type="ORF">DBZ45_16665</name>
</gene>
<comment type="caution">
    <text evidence="2">The sequence shown here is derived from an EMBL/GenBank/DDBJ whole genome shotgun (WGS) entry which is preliminary data.</text>
</comment>
<evidence type="ECO:0000313" key="2">
    <source>
        <dbReference type="EMBL" id="RAM35808.1"/>
    </source>
</evidence>
<organism evidence="2 3">
    <name type="scientific">Arthrobacter globiformis</name>
    <dbReference type="NCBI Taxonomy" id="1665"/>
    <lineage>
        <taxon>Bacteria</taxon>
        <taxon>Bacillati</taxon>
        <taxon>Actinomycetota</taxon>
        <taxon>Actinomycetes</taxon>
        <taxon>Micrococcales</taxon>
        <taxon>Micrococcaceae</taxon>
        <taxon>Arthrobacter</taxon>
    </lineage>
</organism>
<dbReference type="NCBIfam" id="TIGR04089">
    <property type="entry name" value="exp_by_SipW_III"/>
    <property type="match status" value="1"/>
</dbReference>
<dbReference type="RefSeq" id="WP_111904989.1">
    <property type="nucleotide sequence ID" value="NZ_QLNP01000098.1"/>
</dbReference>
<dbReference type="Proteomes" id="UP000249166">
    <property type="component" value="Unassembled WGS sequence"/>
</dbReference>
<accession>A0A328HB92</accession>
<protein>
    <submittedName>
        <fullName evidence="2">Alternate-type signal peptide domain-containing protein</fullName>
    </submittedName>
</protein>
<evidence type="ECO:0000313" key="3">
    <source>
        <dbReference type="Proteomes" id="UP000249166"/>
    </source>
</evidence>
<name>A0A328HB92_ARTGO</name>
<proteinExistence type="predicted"/>
<dbReference type="EMBL" id="QLNP01000098">
    <property type="protein sequence ID" value="RAM35808.1"/>
    <property type="molecule type" value="Genomic_DNA"/>
</dbReference>
<dbReference type="AlphaFoldDB" id="A0A328HB92"/>
<feature type="signal peptide" evidence="1">
    <location>
        <begin position="1"/>
        <end position="28"/>
    </location>
</feature>
<dbReference type="InterPro" id="IPR023833">
    <property type="entry name" value="Signal_pept_SipW-depend-type"/>
</dbReference>
<evidence type="ECO:0000256" key="1">
    <source>
        <dbReference type="SAM" id="SignalP"/>
    </source>
</evidence>
<dbReference type="NCBIfam" id="TIGR04088">
    <property type="entry name" value="cognate_SipW"/>
    <property type="match status" value="1"/>
</dbReference>
<reference evidence="2 3" key="1">
    <citation type="submission" date="2018-04" db="EMBL/GenBank/DDBJ databases">
        <title>Bacteria isolated from cave deposits of Manipur.</title>
        <authorList>
            <person name="Sahoo D."/>
            <person name="Sarangthem I."/>
            <person name="Nandeibam J."/>
        </authorList>
    </citation>
    <scope>NUCLEOTIDE SEQUENCE [LARGE SCALE GENOMIC DNA]</scope>
    <source>
        <strain evidence="3">mrc11</strain>
    </source>
</reference>